<sequence>MLAPQKIHNLLRLSPQARCDYLIRKVADFQVIWGLFADGWATAGSAQASAIAIAFWPEAEFAAWCAHGPWHGFEPKPIELGHFLSHWLPGMQRDARLCLVFADADGQGLLLPPESLLQSLTHELDQYQ</sequence>
<comment type="caution">
    <text evidence="1">The sequence shown here is derived from an EMBL/GenBank/DDBJ whole genome shotgun (WGS) entry which is preliminary data.</text>
</comment>
<dbReference type="AlphaFoldDB" id="A0A2T6GEG9"/>
<dbReference type="RefSeq" id="WP_060842165.1">
    <property type="nucleotide sequence ID" value="NZ_AP024503.1"/>
</dbReference>
<gene>
    <name evidence="1" type="ORF">C5U62_24450</name>
</gene>
<dbReference type="InterPro" id="IPR021284">
    <property type="entry name" value="DUF2750"/>
</dbReference>
<dbReference type="EMBL" id="PYJM01000006">
    <property type="protein sequence ID" value="PUA42539.1"/>
    <property type="molecule type" value="Genomic_DNA"/>
</dbReference>
<proteinExistence type="predicted"/>
<evidence type="ECO:0000313" key="1">
    <source>
        <dbReference type="EMBL" id="PUA42539.1"/>
    </source>
</evidence>
<accession>A0A2T6GEG9</accession>
<reference evidence="1 2" key="1">
    <citation type="submission" date="2018-03" db="EMBL/GenBank/DDBJ databases">
        <title>Draft genome sequence of the plant growth promoting rhizobacterium Pseudomonas protegens strain BNJ-SS-45 isolated from wheat (Triticum aestivum) rhizosphere.</title>
        <authorList>
            <person name="Bajpai A."/>
            <person name="Shende K."/>
            <person name="Meena N."/>
            <person name="Upadhyayula S.R."/>
            <person name="Suravajhala P."/>
            <person name="Medicherla K.M."/>
            <person name="Johri B.N."/>
        </authorList>
    </citation>
    <scope>NUCLEOTIDE SEQUENCE [LARGE SCALE GENOMIC DNA]</scope>
    <source>
        <strain evidence="1 2">BNJ-SS-45</strain>
    </source>
</reference>
<dbReference type="Pfam" id="PF11042">
    <property type="entry name" value="DUF2750"/>
    <property type="match status" value="1"/>
</dbReference>
<name>A0A2T6GEG9_9PSED</name>
<dbReference type="Proteomes" id="UP000244178">
    <property type="component" value="Unassembled WGS sequence"/>
</dbReference>
<evidence type="ECO:0000313" key="2">
    <source>
        <dbReference type="Proteomes" id="UP000244178"/>
    </source>
</evidence>
<organism evidence="1 2">
    <name type="scientific">Pseudomonas protegens</name>
    <dbReference type="NCBI Taxonomy" id="380021"/>
    <lineage>
        <taxon>Bacteria</taxon>
        <taxon>Pseudomonadati</taxon>
        <taxon>Pseudomonadota</taxon>
        <taxon>Gammaproteobacteria</taxon>
        <taxon>Pseudomonadales</taxon>
        <taxon>Pseudomonadaceae</taxon>
        <taxon>Pseudomonas</taxon>
    </lineage>
</organism>
<protein>
    <submittedName>
        <fullName evidence="1">DUF2750 domain-containing protein</fullName>
    </submittedName>
</protein>